<dbReference type="GO" id="GO:0005737">
    <property type="term" value="C:cytoplasm"/>
    <property type="evidence" value="ECO:0007669"/>
    <property type="project" value="UniProtKB-SubCell"/>
</dbReference>
<organism evidence="5 6">
    <name type="scientific">Bifidobacterium pullorum subsp. gallinarum</name>
    <dbReference type="NCBI Taxonomy" id="78344"/>
    <lineage>
        <taxon>Bacteria</taxon>
        <taxon>Bacillati</taxon>
        <taxon>Actinomycetota</taxon>
        <taxon>Actinomycetes</taxon>
        <taxon>Bifidobacteriales</taxon>
        <taxon>Bifidobacteriaceae</taxon>
        <taxon>Bifidobacterium</taxon>
    </lineage>
</organism>
<keyword evidence="2 3" id="KW-0067">ATP-binding</keyword>
<dbReference type="Pfam" id="PF01121">
    <property type="entry name" value="CoaE"/>
    <property type="match status" value="1"/>
</dbReference>
<evidence type="ECO:0000256" key="3">
    <source>
        <dbReference type="HAMAP-Rule" id="MF_00376"/>
    </source>
</evidence>
<dbReference type="GO" id="GO:0004140">
    <property type="term" value="F:dephospho-CoA kinase activity"/>
    <property type="evidence" value="ECO:0007669"/>
    <property type="project" value="UniProtKB-UniRule"/>
</dbReference>
<evidence type="ECO:0000256" key="1">
    <source>
        <dbReference type="ARBA" id="ARBA00022741"/>
    </source>
</evidence>
<accession>A0A087AQK8</accession>
<feature type="binding site" evidence="3">
    <location>
        <begin position="22"/>
        <end position="27"/>
    </location>
    <ligand>
        <name>ATP</name>
        <dbReference type="ChEBI" id="CHEBI:30616"/>
    </ligand>
</feature>
<dbReference type="Gene3D" id="3.40.50.300">
    <property type="entry name" value="P-loop containing nucleotide triphosphate hydrolases"/>
    <property type="match status" value="1"/>
</dbReference>
<dbReference type="PROSITE" id="PS51219">
    <property type="entry name" value="DPCK"/>
    <property type="match status" value="1"/>
</dbReference>
<keyword evidence="1 3" id="KW-0547">Nucleotide-binding</keyword>
<dbReference type="HAMAP" id="MF_00376">
    <property type="entry name" value="Dephospho_CoA_kinase"/>
    <property type="match status" value="1"/>
</dbReference>
<dbReference type="Proteomes" id="UP000029046">
    <property type="component" value="Unassembled WGS sequence"/>
</dbReference>
<reference evidence="5 6" key="1">
    <citation type="submission" date="2014-03" db="EMBL/GenBank/DDBJ databases">
        <title>Genomics of Bifidobacteria.</title>
        <authorList>
            <person name="Ventura M."/>
            <person name="Milani C."/>
            <person name="Lugli G.A."/>
        </authorList>
    </citation>
    <scope>NUCLEOTIDE SEQUENCE [LARGE SCALE GENOMIC DNA]</scope>
    <source>
        <strain evidence="5 6">LMG 11586</strain>
    </source>
</reference>
<evidence type="ECO:0000256" key="4">
    <source>
        <dbReference type="NCBIfam" id="TIGR00152"/>
    </source>
</evidence>
<comment type="subcellular location">
    <subcellularLocation>
        <location evidence="3">Cytoplasm</location>
    </subcellularLocation>
</comment>
<comment type="catalytic activity">
    <reaction evidence="3">
        <text>3'-dephospho-CoA + ATP = ADP + CoA + H(+)</text>
        <dbReference type="Rhea" id="RHEA:18245"/>
        <dbReference type="ChEBI" id="CHEBI:15378"/>
        <dbReference type="ChEBI" id="CHEBI:30616"/>
        <dbReference type="ChEBI" id="CHEBI:57287"/>
        <dbReference type="ChEBI" id="CHEBI:57328"/>
        <dbReference type="ChEBI" id="CHEBI:456216"/>
        <dbReference type="EC" id="2.7.1.24"/>
    </reaction>
</comment>
<gene>
    <name evidence="3" type="primary">coaE</name>
    <name evidence="5" type="ORF">BIGA_0486</name>
</gene>
<dbReference type="EMBL" id="JGYX01000002">
    <property type="protein sequence ID" value="KFI61058.1"/>
    <property type="molecule type" value="Genomic_DNA"/>
</dbReference>
<comment type="function">
    <text evidence="3">Catalyzes the phosphorylation of the 3'-hydroxyl group of dephosphocoenzyme A to form coenzyme A.</text>
</comment>
<dbReference type="UniPathway" id="UPA00241">
    <property type="reaction ID" value="UER00356"/>
</dbReference>
<sequence length="235" mass="25855">MAYMVRTMNERLVRVGLTGGIAAGKSTVAARMRALGVPVIDYDELARVVVAPGSAGLRRIVEEFGVRALGRDGALDRAWLAEHVFGANAAPGARERLDAIEHPLIYEEAARIERRLPAGEGDDAGAPDAALVVHDVPLLAEVIGAMPFRFDHIVTVEASERTRIERMMTARGMTRRQAEDRIRHQSSRAQREAIADAVIDSEQPFEQMFDAVDMLVAQWRSECGNTSRRAVEQEV</sequence>
<keyword evidence="3 5" id="KW-0418">Kinase</keyword>
<dbReference type="GO" id="GO:0005524">
    <property type="term" value="F:ATP binding"/>
    <property type="evidence" value="ECO:0007669"/>
    <property type="project" value="UniProtKB-UniRule"/>
</dbReference>
<protein>
    <recommendedName>
        <fullName evidence="3 4">Dephospho-CoA kinase</fullName>
        <ecNumber evidence="3 4">2.7.1.24</ecNumber>
    </recommendedName>
    <alternativeName>
        <fullName evidence="3">Dephosphocoenzyme A kinase</fullName>
    </alternativeName>
</protein>
<dbReference type="eggNOG" id="COG0237">
    <property type="taxonomic scope" value="Bacteria"/>
</dbReference>
<dbReference type="PANTHER" id="PTHR10695:SF46">
    <property type="entry name" value="BIFUNCTIONAL COENZYME A SYNTHASE-RELATED"/>
    <property type="match status" value="1"/>
</dbReference>
<keyword evidence="3" id="KW-0173">Coenzyme A biosynthesis</keyword>
<dbReference type="NCBIfam" id="TIGR00152">
    <property type="entry name" value="dephospho-CoA kinase"/>
    <property type="match status" value="1"/>
</dbReference>
<comment type="pathway">
    <text evidence="3">Cofactor biosynthesis; coenzyme A biosynthesis; CoA from (R)-pantothenate: step 5/5.</text>
</comment>
<dbReference type="SUPFAM" id="SSF52540">
    <property type="entry name" value="P-loop containing nucleoside triphosphate hydrolases"/>
    <property type="match status" value="1"/>
</dbReference>
<keyword evidence="3 5" id="KW-0808">Transferase</keyword>
<keyword evidence="6" id="KW-1185">Reference proteome</keyword>
<proteinExistence type="inferred from homology"/>
<dbReference type="AlphaFoldDB" id="A0A087AQK8"/>
<dbReference type="CDD" id="cd02022">
    <property type="entry name" value="DPCK"/>
    <property type="match status" value="1"/>
</dbReference>
<evidence type="ECO:0000313" key="6">
    <source>
        <dbReference type="Proteomes" id="UP000029046"/>
    </source>
</evidence>
<evidence type="ECO:0000256" key="2">
    <source>
        <dbReference type="ARBA" id="ARBA00022840"/>
    </source>
</evidence>
<dbReference type="EC" id="2.7.1.24" evidence="3 4"/>
<dbReference type="PANTHER" id="PTHR10695">
    <property type="entry name" value="DEPHOSPHO-COA KINASE-RELATED"/>
    <property type="match status" value="1"/>
</dbReference>
<comment type="similarity">
    <text evidence="3">Belongs to the CoaE family.</text>
</comment>
<keyword evidence="3" id="KW-0963">Cytoplasm</keyword>
<comment type="caution">
    <text evidence="5">The sequence shown here is derived from an EMBL/GenBank/DDBJ whole genome shotgun (WGS) entry which is preliminary data.</text>
</comment>
<dbReference type="GO" id="GO:0015937">
    <property type="term" value="P:coenzyme A biosynthetic process"/>
    <property type="evidence" value="ECO:0007669"/>
    <property type="project" value="UniProtKB-UniRule"/>
</dbReference>
<dbReference type="InterPro" id="IPR027417">
    <property type="entry name" value="P-loop_NTPase"/>
</dbReference>
<name>A0A087AQK8_9BIFI</name>
<dbReference type="InterPro" id="IPR001977">
    <property type="entry name" value="Depp_CoAkinase"/>
</dbReference>
<evidence type="ECO:0000313" key="5">
    <source>
        <dbReference type="EMBL" id="KFI61058.1"/>
    </source>
</evidence>